<gene>
    <name evidence="2" type="ORF">H4W34_000913</name>
</gene>
<proteinExistence type="predicted"/>
<organism evidence="2 3">
    <name type="scientific">Actinomadura algeriensis</name>
    <dbReference type="NCBI Taxonomy" id="1679523"/>
    <lineage>
        <taxon>Bacteria</taxon>
        <taxon>Bacillati</taxon>
        <taxon>Actinomycetota</taxon>
        <taxon>Actinomycetes</taxon>
        <taxon>Streptosporangiales</taxon>
        <taxon>Thermomonosporaceae</taxon>
        <taxon>Actinomadura</taxon>
    </lineage>
</organism>
<evidence type="ECO:0000313" key="3">
    <source>
        <dbReference type="Proteomes" id="UP000627838"/>
    </source>
</evidence>
<evidence type="ECO:0000256" key="1">
    <source>
        <dbReference type="SAM" id="MobiDB-lite"/>
    </source>
</evidence>
<name>A0ABR9JKK7_9ACTN</name>
<accession>A0ABR9JKK7</accession>
<keyword evidence="3" id="KW-1185">Reference proteome</keyword>
<sequence>MYHNDIMFALMRERAREMRAEGDAARAGRAARRAREYWADRMPVPGRARRSRAASGRGGAAPAR</sequence>
<dbReference type="RefSeq" id="WP_192758001.1">
    <property type="nucleotide sequence ID" value="NZ_JADBDZ010000001.1"/>
</dbReference>
<dbReference type="Proteomes" id="UP000627838">
    <property type="component" value="Unassembled WGS sequence"/>
</dbReference>
<feature type="region of interest" description="Disordered" evidence="1">
    <location>
        <begin position="42"/>
        <end position="64"/>
    </location>
</feature>
<dbReference type="EMBL" id="JADBDZ010000001">
    <property type="protein sequence ID" value="MBE1531080.1"/>
    <property type="molecule type" value="Genomic_DNA"/>
</dbReference>
<reference evidence="2 3" key="1">
    <citation type="submission" date="2020-10" db="EMBL/GenBank/DDBJ databases">
        <title>Sequencing the genomes of 1000 actinobacteria strains.</title>
        <authorList>
            <person name="Klenk H.-P."/>
        </authorList>
    </citation>
    <scope>NUCLEOTIDE SEQUENCE [LARGE SCALE GENOMIC DNA]</scope>
    <source>
        <strain evidence="2 3">DSM 46744</strain>
    </source>
</reference>
<evidence type="ECO:0000313" key="2">
    <source>
        <dbReference type="EMBL" id="MBE1531080.1"/>
    </source>
</evidence>
<protein>
    <submittedName>
        <fullName evidence="2">Uncharacterized protein</fullName>
    </submittedName>
</protein>
<comment type="caution">
    <text evidence="2">The sequence shown here is derived from an EMBL/GenBank/DDBJ whole genome shotgun (WGS) entry which is preliminary data.</text>
</comment>